<dbReference type="InterPro" id="IPR008936">
    <property type="entry name" value="Rho_GTPase_activation_prot"/>
</dbReference>
<dbReference type="PANTHER" id="PTHR15670">
    <property type="entry name" value="RHO GTPASE ACTIVATING PROTEIN 11A"/>
    <property type="match status" value="1"/>
</dbReference>
<dbReference type="PROSITE" id="PS50238">
    <property type="entry name" value="RHOGAP"/>
    <property type="match status" value="1"/>
</dbReference>
<proteinExistence type="predicted"/>
<evidence type="ECO:0000259" key="2">
    <source>
        <dbReference type="PROSITE" id="PS50238"/>
    </source>
</evidence>
<dbReference type="CDD" id="cd00159">
    <property type="entry name" value="RhoGAP"/>
    <property type="match status" value="1"/>
</dbReference>
<dbReference type="SMART" id="SM00324">
    <property type="entry name" value="RhoGAP"/>
    <property type="match status" value="1"/>
</dbReference>
<comment type="caution">
    <text evidence="3">The sequence shown here is derived from an EMBL/GenBank/DDBJ whole genome shotgun (WGS) entry which is preliminary data.</text>
</comment>
<accession>A0AA39LUI7</accession>
<dbReference type="GO" id="GO:0007165">
    <property type="term" value="P:signal transduction"/>
    <property type="evidence" value="ECO:0007669"/>
    <property type="project" value="InterPro"/>
</dbReference>
<dbReference type="Proteomes" id="UP001175271">
    <property type="component" value="Unassembled WGS sequence"/>
</dbReference>
<feature type="domain" description="Rho-GAP" evidence="2">
    <location>
        <begin position="17"/>
        <end position="214"/>
    </location>
</feature>
<gene>
    <name evidence="3" type="ORF">QR680_004966</name>
</gene>
<evidence type="ECO:0000313" key="3">
    <source>
        <dbReference type="EMBL" id="KAK0410132.1"/>
    </source>
</evidence>
<sequence length="435" mass="50058">MSRRESRLDRYRHGKKIKLREANARYVGEDVIVRNAVEVPRFLSDAFTFLEERKYQLMECVFRKEGQKSRMRTCFEKIALHGENFNAVAKCEGLTVHDVCGMIKNYLRLLEKPLLAGLENVACEHRDSLEVLRLMNSLDPYAKTTLAYLMTKLNDLVQKSDTNKMDERSLAVVFTPCLFGDISEEIFRIEDTMVENEKRASVIRWFLKNCPSCITSSEFTKTEKLKRVNTTSEQKRKSSLTRVTEMASSVARRFGRSCSPWEKSGKIRTEQKKVDLGRERPSSANKVLVSRLDRSESYVNQMQPRQRLDRSDSHMSRRVIPKVAMNFPTQNMKRGEIAMRKPNEEVDGKGRSVSRAILARSKRSSVCEDSDQCGLMKRSGSSDLTKTGTPRMPLYKLLAQELEGRAPRDSVCLLRAKGIVTQQRREIEERSHHDG</sequence>
<reference evidence="3" key="1">
    <citation type="submission" date="2023-06" db="EMBL/GenBank/DDBJ databases">
        <title>Genomic analysis of the entomopathogenic nematode Steinernema hermaphroditum.</title>
        <authorList>
            <person name="Schwarz E.M."/>
            <person name="Heppert J.K."/>
            <person name="Baniya A."/>
            <person name="Schwartz H.T."/>
            <person name="Tan C.-H."/>
            <person name="Antoshechkin I."/>
            <person name="Sternberg P.W."/>
            <person name="Goodrich-Blair H."/>
            <person name="Dillman A.R."/>
        </authorList>
    </citation>
    <scope>NUCLEOTIDE SEQUENCE</scope>
    <source>
        <strain evidence="3">PS9179</strain>
        <tissue evidence="3">Whole animal</tissue>
    </source>
</reference>
<name>A0AA39LUI7_9BILA</name>
<dbReference type="Pfam" id="PF00620">
    <property type="entry name" value="RhoGAP"/>
    <property type="match status" value="1"/>
</dbReference>
<dbReference type="GO" id="GO:0005096">
    <property type="term" value="F:GTPase activator activity"/>
    <property type="evidence" value="ECO:0007669"/>
    <property type="project" value="TreeGrafter"/>
</dbReference>
<dbReference type="SUPFAM" id="SSF48350">
    <property type="entry name" value="GTPase activation domain, GAP"/>
    <property type="match status" value="1"/>
</dbReference>
<dbReference type="InterPro" id="IPR000198">
    <property type="entry name" value="RhoGAP_dom"/>
</dbReference>
<dbReference type="Gene3D" id="1.10.555.10">
    <property type="entry name" value="Rho GTPase activation protein"/>
    <property type="match status" value="1"/>
</dbReference>
<keyword evidence="4" id="KW-1185">Reference proteome</keyword>
<protein>
    <recommendedName>
        <fullName evidence="2">Rho-GAP domain-containing protein</fullName>
    </recommendedName>
</protein>
<organism evidence="3 4">
    <name type="scientific">Steinernema hermaphroditum</name>
    <dbReference type="NCBI Taxonomy" id="289476"/>
    <lineage>
        <taxon>Eukaryota</taxon>
        <taxon>Metazoa</taxon>
        <taxon>Ecdysozoa</taxon>
        <taxon>Nematoda</taxon>
        <taxon>Chromadorea</taxon>
        <taxon>Rhabditida</taxon>
        <taxon>Tylenchina</taxon>
        <taxon>Panagrolaimomorpha</taxon>
        <taxon>Strongyloidoidea</taxon>
        <taxon>Steinernematidae</taxon>
        <taxon>Steinernema</taxon>
    </lineage>
</organism>
<dbReference type="AlphaFoldDB" id="A0AA39LUI7"/>
<dbReference type="InterPro" id="IPR042869">
    <property type="entry name" value="ARHGAP11A/B"/>
</dbReference>
<evidence type="ECO:0000313" key="4">
    <source>
        <dbReference type="Proteomes" id="UP001175271"/>
    </source>
</evidence>
<dbReference type="EMBL" id="JAUCMV010000003">
    <property type="protein sequence ID" value="KAK0410132.1"/>
    <property type="molecule type" value="Genomic_DNA"/>
</dbReference>
<feature type="compositionally biased region" description="Basic and acidic residues" evidence="1">
    <location>
        <begin position="263"/>
        <end position="281"/>
    </location>
</feature>
<dbReference type="PANTHER" id="PTHR15670:SF4">
    <property type="entry name" value="RHO GTPASE-ACTIVATING PROTEIN 11A"/>
    <property type="match status" value="1"/>
</dbReference>
<evidence type="ECO:0000256" key="1">
    <source>
        <dbReference type="SAM" id="MobiDB-lite"/>
    </source>
</evidence>
<feature type="region of interest" description="Disordered" evidence="1">
    <location>
        <begin position="261"/>
        <end position="282"/>
    </location>
</feature>